<evidence type="ECO:0000256" key="2">
    <source>
        <dbReference type="ARBA" id="ARBA00022759"/>
    </source>
</evidence>
<comment type="caution">
    <text evidence="8">The sequence shown here is derived from an EMBL/GenBank/DDBJ whole genome shotgun (WGS) entry which is preliminary data.</text>
</comment>
<proteinExistence type="predicted"/>
<feature type="region of interest" description="Disordered" evidence="6">
    <location>
        <begin position="215"/>
        <end position="245"/>
    </location>
</feature>
<keyword evidence="1" id="KW-0540">Nuclease</keyword>
<dbReference type="EMBL" id="JARBHB010000014">
    <property type="protein sequence ID" value="KAJ8868389.1"/>
    <property type="molecule type" value="Genomic_DNA"/>
</dbReference>
<evidence type="ECO:0000313" key="9">
    <source>
        <dbReference type="Proteomes" id="UP001159363"/>
    </source>
</evidence>
<reference evidence="8 9" key="1">
    <citation type="submission" date="2023-02" db="EMBL/GenBank/DDBJ databases">
        <title>LHISI_Scaffold_Assembly.</title>
        <authorList>
            <person name="Stuart O.P."/>
            <person name="Cleave R."/>
            <person name="Magrath M.J.L."/>
            <person name="Mikheyev A.S."/>
        </authorList>
    </citation>
    <scope>NUCLEOTIDE SEQUENCE [LARGE SCALE GENOMIC DNA]</scope>
    <source>
        <strain evidence="8">Daus_M_001</strain>
        <tissue evidence="8">Leg muscle</tissue>
    </source>
</reference>
<dbReference type="PROSITE" id="PS50137">
    <property type="entry name" value="DS_RBD"/>
    <property type="match status" value="1"/>
</dbReference>
<evidence type="ECO:0000256" key="3">
    <source>
        <dbReference type="ARBA" id="ARBA00022801"/>
    </source>
</evidence>
<feature type="domain" description="DRBM" evidence="7">
    <location>
        <begin position="122"/>
        <end position="208"/>
    </location>
</feature>
<evidence type="ECO:0000313" key="8">
    <source>
        <dbReference type="EMBL" id="KAJ8868389.1"/>
    </source>
</evidence>
<name>A0ABQ9G7G1_9NEOP</name>
<dbReference type="SUPFAM" id="SSF54768">
    <property type="entry name" value="dsRNA-binding domain-like"/>
    <property type="match status" value="1"/>
</dbReference>
<keyword evidence="2" id="KW-0255">Endonuclease</keyword>
<organism evidence="8 9">
    <name type="scientific">Dryococelus australis</name>
    <dbReference type="NCBI Taxonomy" id="614101"/>
    <lineage>
        <taxon>Eukaryota</taxon>
        <taxon>Metazoa</taxon>
        <taxon>Ecdysozoa</taxon>
        <taxon>Arthropoda</taxon>
        <taxon>Hexapoda</taxon>
        <taxon>Insecta</taxon>
        <taxon>Pterygota</taxon>
        <taxon>Neoptera</taxon>
        <taxon>Polyneoptera</taxon>
        <taxon>Phasmatodea</taxon>
        <taxon>Verophasmatodea</taxon>
        <taxon>Anareolatae</taxon>
        <taxon>Phasmatidae</taxon>
        <taxon>Eurycanthinae</taxon>
        <taxon>Dryococelus</taxon>
    </lineage>
</organism>
<keyword evidence="4 5" id="KW-0694">RNA-binding</keyword>
<evidence type="ECO:0000256" key="5">
    <source>
        <dbReference type="PROSITE-ProRule" id="PRU00266"/>
    </source>
</evidence>
<evidence type="ECO:0000256" key="1">
    <source>
        <dbReference type="ARBA" id="ARBA00022722"/>
    </source>
</evidence>
<evidence type="ECO:0000256" key="4">
    <source>
        <dbReference type="ARBA" id="ARBA00022884"/>
    </source>
</evidence>
<dbReference type="Pfam" id="PF00035">
    <property type="entry name" value="dsrm"/>
    <property type="match status" value="1"/>
</dbReference>
<protein>
    <recommendedName>
        <fullName evidence="7">DRBM domain-containing protein</fullName>
    </recommendedName>
</protein>
<dbReference type="Proteomes" id="UP001159363">
    <property type="component" value="Chromosome 13"/>
</dbReference>
<evidence type="ECO:0000259" key="7">
    <source>
        <dbReference type="PROSITE" id="PS50137"/>
    </source>
</evidence>
<keyword evidence="3" id="KW-0378">Hydrolase</keyword>
<gene>
    <name evidence="8" type="ORF">PR048_029905</name>
</gene>
<dbReference type="PANTHER" id="PTHR11207">
    <property type="entry name" value="RIBONUCLEASE III"/>
    <property type="match status" value="1"/>
</dbReference>
<dbReference type="CDD" id="cd19877">
    <property type="entry name" value="DSRM_RNAse_III_meta_like"/>
    <property type="match status" value="1"/>
</dbReference>
<dbReference type="InterPro" id="IPR014720">
    <property type="entry name" value="dsRBD_dom"/>
</dbReference>
<feature type="compositionally biased region" description="Polar residues" evidence="6">
    <location>
        <begin position="215"/>
        <end position="235"/>
    </location>
</feature>
<keyword evidence="9" id="KW-1185">Reference proteome</keyword>
<accession>A0ABQ9G7G1</accession>
<dbReference type="PANTHER" id="PTHR11207:SF0">
    <property type="entry name" value="RIBONUCLEASE 3"/>
    <property type="match status" value="1"/>
</dbReference>
<dbReference type="Gene3D" id="3.30.160.20">
    <property type="match status" value="1"/>
</dbReference>
<dbReference type="InterPro" id="IPR044442">
    <property type="entry name" value="RNAse_III_DSRM__animal"/>
</dbReference>
<dbReference type="SMART" id="SM00358">
    <property type="entry name" value="DSRM"/>
    <property type="match status" value="1"/>
</dbReference>
<evidence type="ECO:0000256" key="6">
    <source>
        <dbReference type="SAM" id="MobiDB-lite"/>
    </source>
</evidence>
<sequence>MISWTPFQHRVFVHLSSFVRATWPVHCHFKVAVFSKMSLTSVADLMSVAFLFSSPLPPAEDVKRCDSATTQHCVKFGRIGQRKFRAACCDRWREGLKYCGLFCDVCFFPRLQDFIMNQDWNDPKSKLQQCCLTLRSMDGGEPDIPIYKQWILLSLAVSRVIECKGPTNTREYTVAVYFRQKRLAKACGHSIQMAEMNAARKALENSKGKVDILKTANSNPNCDPVKQTTSASQISGEGKGSEDAG</sequence>